<reference evidence="2" key="1">
    <citation type="submission" date="2023-07" db="EMBL/GenBank/DDBJ databases">
        <title>30 novel species of actinomycetes from the DSMZ collection.</title>
        <authorList>
            <person name="Nouioui I."/>
        </authorList>
    </citation>
    <scope>NUCLEOTIDE SEQUENCE [LARGE SCALE GENOMIC DNA]</scope>
    <source>
        <strain evidence="2">DSM 41699</strain>
    </source>
</reference>
<keyword evidence="2" id="KW-1185">Reference proteome</keyword>
<protein>
    <submittedName>
        <fullName evidence="1">Uncharacterized protein</fullName>
    </submittedName>
</protein>
<proteinExistence type="predicted"/>
<comment type="caution">
    <text evidence="1">The sequence shown here is derived from an EMBL/GenBank/DDBJ whole genome shotgun (WGS) entry which is preliminary data.</text>
</comment>
<accession>A0ABU2U9A1</accession>
<dbReference type="Proteomes" id="UP001183809">
    <property type="component" value="Unassembled WGS sequence"/>
</dbReference>
<dbReference type="RefSeq" id="WP_311701236.1">
    <property type="nucleotide sequence ID" value="NZ_JAVREY010000132.1"/>
</dbReference>
<gene>
    <name evidence="1" type="ORF">RM764_43995</name>
</gene>
<evidence type="ECO:0000313" key="2">
    <source>
        <dbReference type="Proteomes" id="UP001183809"/>
    </source>
</evidence>
<dbReference type="EMBL" id="JAVREY010000132">
    <property type="protein sequence ID" value="MDT0469818.1"/>
    <property type="molecule type" value="Genomic_DNA"/>
</dbReference>
<organism evidence="1 2">
    <name type="scientific">Streptomyces gibsoniae</name>
    <dbReference type="NCBI Taxonomy" id="3075529"/>
    <lineage>
        <taxon>Bacteria</taxon>
        <taxon>Bacillati</taxon>
        <taxon>Actinomycetota</taxon>
        <taxon>Actinomycetes</taxon>
        <taxon>Kitasatosporales</taxon>
        <taxon>Streptomycetaceae</taxon>
        <taxon>Streptomyces</taxon>
    </lineage>
</organism>
<name>A0ABU2U9A1_9ACTN</name>
<evidence type="ECO:0000313" key="1">
    <source>
        <dbReference type="EMBL" id="MDT0469818.1"/>
    </source>
</evidence>
<sequence>MESITVDLAVARPTAIALGEQKAGTHLDEARRAGVYGALLGGALGGGGSAGRAARWYASWANSRYTSRVG</sequence>